<evidence type="ECO:0000313" key="3">
    <source>
        <dbReference type="EMBL" id="KAK7067413.1"/>
    </source>
</evidence>
<feature type="signal peptide" evidence="1">
    <location>
        <begin position="1"/>
        <end position="22"/>
    </location>
</feature>
<dbReference type="GO" id="GO:0004888">
    <property type="term" value="F:transmembrane signaling receptor activity"/>
    <property type="evidence" value="ECO:0007669"/>
    <property type="project" value="InterPro"/>
</dbReference>
<reference evidence="3 4" key="1">
    <citation type="submission" date="2023-11" db="EMBL/GenBank/DDBJ databases">
        <title>Halocaridina rubra genome assembly.</title>
        <authorList>
            <person name="Smith C."/>
        </authorList>
    </citation>
    <scope>NUCLEOTIDE SEQUENCE [LARGE SCALE GENOMIC DNA]</scope>
    <source>
        <strain evidence="3">EP-1</strain>
        <tissue evidence="3">Whole</tissue>
    </source>
</reference>
<dbReference type="PANTHER" id="PTHR18945">
    <property type="entry name" value="NEUROTRANSMITTER GATED ION CHANNEL"/>
    <property type="match status" value="1"/>
</dbReference>
<dbReference type="AlphaFoldDB" id="A0AAN8WSA2"/>
<dbReference type="Gene3D" id="2.70.170.10">
    <property type="entry name" value="Neurotransmitter-gated ion-channel ligand-binding domain"/>
    <property type="match status" value="1"/>
</dbReference>
<accession>A0AAN8WSA2</accession>
<evidence type="ECO:0000313" key="4">
    <source>
        <dbReference type="Proteomes" id="UP001381693"/>
    </source>
</evidence>
<feature type="domain" description="Neurotransmitter-gated ion-channel ligand-binding" evidence="2">
    <location>
        <begin position="34"/>
        <end position="207"/>
    </location>
</feature>
<evidence type="ECO:0000256" key="1">
    <source>
        <dbReference type="SAM" id="SignalP"/>
    </source>
</evidence>
<proteinExistence type="predicted"/>
<dbReference type="GO" id="GO:0016020">
    <property type="term" value="C:membrane"/>
    <property type="evidence" value="ECO:0007669"/>
    <property type="project" value="InterPro"/>
</dbReference>
<comment type="caution">
    <text evidence="3">The sequence shown here is derived from an EMBL/GenBank/DDBJ whole genome shotgun (WGS) entry which is preliminary data.</text>
</comment>
<sequence length="234" mass="26741">MRNPKEAVAAILFFIILSLAKADEDDYYKAAVAVKELLDENEPGIRPSVNNEPTTLKVQTYVRHIDIDEENDRVILDLSLRLKWNDYRLVFNAAEGVDYVTVLNPKLAWLPDPFFINGVVTYHKTVHKESFLGVYPNGTVYFSTRLTVSLYCPMDGSRSLDNNHEQSCVMTIASYGYTARELLFEWEGGKPSVFKSQLRSGKFSLERSENHDCVNSGDYSCVKLEMFLRQDRCS</sequence>
<dbReference type="InterPro" id="IPR036734">
    <property type="entry name" value="Neur_chan_lig-bd_sf"/>
</dbReference>
<protein>
    <recommendedName>
        <fullName evidence="2">Neurotransmitter-gated ion-channel ligand-binding domain-containing protein</fullName>
    </recommendedName>
</protein>
<keyword evidence="1" id="KW-0732">Signal</keyword>
<dbReference type="InterPro" id="IPR006201">
    <property type="entry name" value="Neur_channel"/>
</dbReference>
<dbReference type="SUPFAM" id="SSF63712">
    <property type="entry name" value="Nicotinic receptor ligand binding domain-like"/>
    <property type="match status" value="1"/>
</dbReference>
<feature type="chain" id="PRO_5042916183" description="Neurotransmitter-gated ion-channel ligand-binding domain-containing protein" evidence="1">
    <location>
        <begin position="23"/>
        <end position="234"/>
    </location>
</feature>
<name>A0AAN8WSA2_HALRR</name>
<dbReference type="InterPro" id="IPR006202">
    <property type="entry name" value="Neur_chan_lig-bd"/>
</dbReference>
<organism evidence="3 4">
    <name type="scientific">Halocaridina rubra</name>
    <name type="common">Hawaiian red shrimp</name>
    <dbReference type="NCBI Taxonomy" id="373956"/>
    <lineage>
        <taxon>Eukaryota</taxon>
        <taxon>Metazoa</taxon>
        <taxon>Ecdysozoa</taxon>
        <taxon>Arthropoda</taxon>
        <taxon>Crustacea</taxon>
        <taxon>Multicrustacea</taxon>
        <taxon>Malacostraca</taxon>
        <taxon>Eumalacostraca</taxon>
        <taxon>Eucarida</taxon>
        <taxon>Decapoda</taxon>
        <taxon>Pleocyemata</taxon>
        <taxon>Caridea</taxon>
        <taxon>Atyoidea</taxon>
        <taxon>Atyidae</taxon>
        <taxon>Halocaridina</taxon>
    </lineage>
</organism>
<gene>
    <name evidence="3" type="ORF">SK128_015371</name>
</gene>
<dbReference type="Proteomes" id="UP001381693">
    <property type="component" value="Unassembled WGS sequence"/>
</dbReference>
<dbReference type="GO" id="GO:0005230">
    <property type="term" value="F:extracellular ligand-gated monoatomic ion channel activity"/>
    <property type="evidence" value="ECO:0007669"/>
    <property type="project" value="InterPro"/>
</dbReference>
<keyword evidence="4" id="KW-1185">Reference proteome</keyword>
<evidence type="ECO:0000259" key="2">
    <source>
        <dbReference type="Pfam" id="PF02931"/>
    </source>
</evidence>
<dbReference type="Pfam" id="PF02931">
    <property type="entry name" value="Neur_chan_LBD"/>
    <property type="match status" value="1"/>
</dbReference>
<dbReference type="EMBL" id="JAXCGZ010018417">
    <property type="protein sequence ID" value="KAK7067413.1"/>
    <property type="molecule type" value="Genomic_DNA"/>
</dbReference>